<feature type="transmembrane region" description="Helical" evidence="1">
    <location>
        <begin position="63"/>
        <end position="88"/>
    </location>
</feature>
<evidence type="ECO:0000313" key="2">
    <source>
        <dbReference type="EMBL" id="UWZ82210.1"/>
    </source>
</evidence>
<dbReference type="KEGG" id="orp:MOP44_16695"/>
<feature type="transmembrane region" description="Helical" evidence="1">
    <location>
        <begin position="16"/>
        <end position="37"/>
    </location>
</feature>
<dbReference type="RefSeq" id="WP_260791351.1">
    <property type="nucleotide sequence ID" value="NZ_CP093313.1"/>
</dbReference>
<dbReference type="AlphaFoldDB" id="A0A9J7BKA9"/>
<gene>
    <name evidence="2" type="ORF">MOP44_16695</name>
</gene>
<organism evidence="2 3">
    <name type="scientific">Occallatibacter riparius</name>
    <dbReference type="NCBI Taxonomy" id="1002689"/>
    <lineage>
        <taxon>Bacteria</taxon>
        <taxon>Pseudomonadati</taxon>
        <taxon>Acidobacteriota</taxon>
        <taxon>Terriglobia</taxon>
        <taxon>Terriglobales</taxon>
        <taxon>Acidobacteriaceae</taxon>
        <taxon>Occallatibacter</taxon>
    </lineage>
</organism>
<dbReference type="EMBL" id="CP093313">
    <property type="protein sequence ID" value="UWZ82210.1"/>
    <property type="molecule type" value="Genomic_DNA"/>
</dbReference>
<name>A0A9J7BKA9_9BACT</name>
<sequence>MTVKRAAIRARRRPRLGLWLAGIYLGMAVGLFVITMLTTEPSKVGLDWIPFLMLAMPWSHRDMALAGPGLLLNAAILWAIGTAVQVLVRNLRGK</sequence>
<proteinExistence type="predicted"/>
<keyword evidence="1" id="KW-0812">Transmembrane</keyword>
<protein>
    <submittedName>
        <fullName evidence="2">Uncharacterized protein</fullName>
    </submittedName>
</protein>
<keyword evidence="1" id="KW-0472">Membrane</keyword>
<evidence type="ECO:0000256" key="1">
    <source>
        <dbReference type="SAM" id="Phobius"/>
    </source>
</evidence>
<reference evidence="2" key="1">
    <citation type="submission" date="2021-04" db="EMBL/GenBank/DDBJ databases">
        <title>Phylogenetic analysis of Acidobacteriaceae.</title>
        <authorList>
            <person name="Qiu L."/>
            <person name="Zhang Q."/>
        </authorList>
    </citation>
    <scope>NUCLEOTIDE SEQUENCE</scope>
    <source>
        <strain evidence="2">DSM 25168</strain>
    </source>
</reference>
<keyword evidence="3" id="KW-1185">Reference proteome</keyword>
<accession>A0A9J7BKA9</accession>
<evidence type="ECO:0000313" key="3">
    <source>
        <dbReference type="Proteomes" id="UP001059380"/>
    </source>
</evidence>
<dbReference type="Proteomes" id="UP001059380">
    <property type="component" value="Chromosome"/>
</dbReference>
<keyword evidence="1" id="KW-1133">Transmembrane helix</keyword>